<keyword evidence="2" id="KW-1185">Reference proteome</keyword>
<dbReference type="Pfam" id="PF10649">
    <property type="entry name" value="DUF2478"/>
    <property type="match status" value="1"/>
</dbReference>
<dbReference type="STRING" id="74031.SAMN04488077_10267"/>
<proteinExistence type="predicted"/>
<name>A0A0L6CR39_9RHOB</name>
<dbReference type="InterPro" id="IPR018912">
    <property type="entry name" value="DUF2478"/>
</dbReference>
<evidence type="ECO:0008006" key="3">
    <source>
        <dbReference type="Google" id="ProtNLM"/>
    </source>
</evidence>
<protein>
    <recommendedName>
        <fullName evidence="3">3-dehydroquinate dehydratase</fullName>
    </recommendedName>
</protein>
<dbReference type="PATRIC" id="fig|74031.6.peg.3437"/>
<evidence type="ECO:0000313" key="2">
    <source>
        <dbReference type="Proteomes" id="UP000037046"/>
    </source>
</evidence>
<dbReference type="RefSeq" id="WP_050664195.1">
    <property type="nucleotide sequence ID" value="NZ_CP118494.1"/>
</dbReference>
<dbReference type="Proteomes" id="UP000037046">
    <property type="component" value="Unassembled WGS sequence"/>
</dbReference>
<dbReference type="OrthoDB" id="5918880at2"/>
<dbReference type="EMBL" id="LGVV01000069">
    <property type="protein sequence ID" value="KNX40110.1"/>
    <property type="molecule type" value="Genomic_DNA"/>
</dbReference>
<evidence type="ECO:0000313" key="1">
    <source>
        <dbReference type="EMBL" id="KNX40110.1"/>
    </source>
</evidence>
<gene>
    <name evidence="1" type="ORF">ROTO_33630</name>
</gene>
<sequence length="176" mass="18617">MRIAYVMAEGRGDTDLLLHGVAVRAQARGLRLCGTVQINSNCDADRPCDMDVQVLPDGPVIRISQTLGPGARGCRLDPAALEQAVAESETRLDAGCDLVIVNKFGKHEAEGRGFRGLIANALTAGVPVLVGVNHLNAARFQTFCEGLAEPVAPDDAALDAWLAPLYTEIWAKVGDA</sequence>
<reference evidence="2" key="1">
    <citation type="submission" date="2015-07" db="EMBL/GenBank/DDBJ databases">
        <title>Draft Genome Sequence of Roseovarius tolerans EL-164, a producer of N-Acylated Alanine Methyl Esters (NAMEs).</title>
        <authorList>
            <person name="Voget S."/>
            <person name="Bruns H."/>
            <person name="Wagner-Doebler I."/>
            <person name="Schulz S."/>
            <person name="Daniel R."/>
        </authorList>
    </citation>
    <scope>NUCLEOTIDE SEQUENCE [LARGE SCALE GENOMIC DNA]</scope>
    <source>
        <strain evidence="2">EL-164</strain>
    </source>
</reference>
<comment type="caution">
    <text evidence="1">The sequence shown here is derived from an EMBL/GenBank/DDBJ whole genome shotgun (WGS) entry which is preliminary data.</text>
</comment>
<dbReference type="AlphaFoldDB" id="A0A0L6CR39"/>
<accession>A0A0L6CR39</accession>
<organism evidence="1 2">
    <name type="scientific">Roseovarius tolerans</name>
    <dbReference type="NCBI Taxonomy" id="74031"/>
    <lineage>
        <taxon>Bacteria</taxon>
        <taxon>Pseudomonadati</taxon>
        <taxon>Pseudomonadota</taxon>
        <taxon>Alphaproteobacteria</taxon>
        <taxon>Rhodobacterales</taxon>
        <taxon>Roseobacteraceae</taxon>
        <taxon>Roseovarius</taxon>
    </lineage>
</organism>